<feature type="non-terminal residue" evidence="9">
    <location>
        <position position="1"/>
    </location>
</feature>
<evidence type="ECO:0000313" key="9">
    <source>
        <dbReference type="EMBL" id="KKL10554.1"/>
    </source>
</evidence>
<comment type="subcellular location">
    <subcellularLocation>
        <location evidence="1">Membrane</location>
        <topology evidence="1">Multi-pass membrane protein</topology>
    </subcellularLocation>
</comment>
<proteinExistence type="predicted"/>
<dbReference type="InterPro" id="IPR056738">
    <property type="entry name" value="NfeD1b_N"/>
</dbReference>
<keyword evidence="4 5" id="KW-0472">Membrane</keyword>
<evidence type="ECO:0000256" key="1">
    <source>
        <dbReference type="ARBA" id="ARBA00004141"/>
    </source>
</evidence>
<evidence type="ECO:0000259" key="7">
    <source>
        <dbReference type="Pfam" id="PF24961"/>
    </source>
</evidence>
<dbReference type="InterPro" id="IPR029045">
    <property type="entry name" value="ClpP/crotonase-like_dom_sf"/>
</dbReference>
<evidence type="ECO:0000256" key="4">
    <source>
        <dbReference type="ARBA" id="ARBA00023136"/>
    </source>
</evidence>
<reference evidence="9" key="1">
    <citation type="journal article" date="2015" name="Nature">
        <title>Complex archaea that bridge the gap between prokaryotes and eukaryotes.</title>
        <authorList>
            <person name="Spang A."/>
            <person name="Saw J.H."/>
            <person name="Jorgensen S.L."/>
            <person name="Zaremba-Niedzwiedzka K."/>
            <person name="Martijn J."/>
            <person name="Lind A.E."/>
            <person name="van Eijk R."/>
            <person name="Schleper C."/>
            <person name="Guy L."/>
            <person name="Ettema T.J."/>
        </authorList>
    </citation>
    <scope>NUCLEOTIDE SEQUENCE</scope>
</reference>
<name>A0A0F9ALS0_9ZZZZ</name>
<dbReference type="InterPro" id="IPR002810">
    <property type="entry name" value="NfeD-like_C"/>
</dbReference>
<dbReference type="PANTHER" id="PTHR33507">
    <property type="entry name" value="INNER MEMBRANE PROTEIN YBBJ"/>
    <property type="match status" value="1"/>
</dbReference>
<evidence type="ECO:0000256" key="2">
    <source>
        <dbReference type="ARBA" id="ARBA00022692"/>
    </source>
</evidence>
<feature type="domain" description="NfeD-like C-terminal" evidence="6">
    <location>
        <begin position="375"/>
        <end position="426"/>
    </location>
</feature>
<dbReference type="PANTHER" id="PTHR33507:SF3">
    <property type="entry name" value="INNER MEMBRANE PROTEIN YBBJ"/>
    <property type="match status" value="1"/>
</dbReference>
<dbReference type="Pfam" id="PF01957">
    <property type="entry name" value="NfeD"/>
    <property type="match status" value="1"/>
</dbReference>
<evidence type="ECO:0000259" key="8">
    <source>
        <dbReference type="Pfam" id="PF25145"/>
    </source>
</evidence>
<protein>
    <submittedName>
        <fullName evidence="9">Uncharacterized protein</fullName>
    </submittedName>
</protein>
<feature type="domain" description="NfeD integral membrane" evidence="7">
    <location>
        <begin position="202"/>
        <end position="327"/>
    </location>
</feature>
<accession>A0A0F9ALS0</accession>
<dbReference type="Gene3D" id="2.40.50.140">
    <property type="entry name" value="Nucleic acid-binding proteins"/>
    <property type="match status" value="1"/>
</dbReference>
<dbReference type="SUPFAM" id="SSF52096">
    <property type="entry name" value="ClpP/crotonase"/>
    <property type="match status" value="1"/>
</dbReference>
<keyword evidence="2 5" id="KW-0812">Transmembrane</keyword>
<feature type="transmembrane region" description="Helical" evidence="5">
    <location>
        <begin position="223"/>
        <end position="240"/>
    </location>
</feature>
<evidence type="ECO:0000256" key="3">
    <source>
        <dbReference type="ARBA" id="ARBA00022989"/>
    </source>
</evidence>
<feature type="transmembrane region" description="Helical" evidence="5">
    <location>
        <begin position="311"/>
        <end position="332"/>
    </location>
</feature>
<dbReference type="GO" id="GO:0005886">
    <property type="term" value="C:plasma membrane"/>
    <property type="evidence" value="ECO:0007669"/>
    <property type="project" value="TreeGrafter"/>
</dbReference>
<dbReference type="InterPro" id="IPR052165">
    <property type="entry name" value="Membrane_assoc_protease"/>
</dbReference>
<feature type="transmembrane region" description="Helical" evidence="5">
    <location>
        <begin position="196"/>
        <end position="216"/>
    </location>
</feature>
<evidence type="ECO:0000256" key="5">
    <source>
        <dbReference type="SAM" id="Phobius"/>
    </source>
</evidence>
<keyword evidence="3 5" id="KW-1133">Transmembrane helix</keyword>
<dbReference type="InterPro" id="IPR056739">
    <property type="entry name" value="NfeD_membrane"/>
</dbReference>
<comment type="caution">
    <text evidence="9">The sequence shown here is derived from an EMBL/GenBank/DDBJ whole genome shotgun (WGS) entry which is preliminary data.</text>
</comment>
<feature type="domain" description="NfeD1b N-terminal" evidence="8">
    <location>
        <begin position="15"/>
        <end position="103"/>
    </location>
</feature>
<dbReference type="AlphaFoldDB" id="A0A0F9ALS0"/>
<feature type="transmembrane region" description="Helical" evidence="5">
    <location>
        <begin position="271"/>
        <end position="291"/>
    </location>
</feature>
<gene>
    <name evidence="9" type="ORF">LCGC14_2554660</name>
</gene>
<dbReference type="EMBL" id="LAZR01042016">
    <property type="protein sequence ID" value="KKL10554.1"/>
    <property type="molecule type" value="Genomic_DNA"/>
</dbReference>
<dbReference type="Pfam" id="PF24961">
    <property type="entry name" value="NfeD_membrane"/>
    <property type="match status" value="1"/>
</dbReference>
<evidence type="ECO:0000259" key="6">
    <source>
        <dbReference type="Pfam" id="PF01957"/>
    </source>
</evidence>
<organism evidence="9">
    <name type="scientific">marine sediment metagenome</name>
    <dbReference type="NCBI Taxonomy" id="412755"/>
    <lineage>
        <taxon>unclassified sequences</taxon>
        <taxon>metagenomes</taxon>
        <taxon>ecological metagenomes</taxon>
    </lineage>
</organism>
<sequence>GDDISKYFILEVGKKAHTVAYITTEAISAGAMISVSCQDIIMLENTTIGDCAPIALGSKLEGVEREKVESFTRATFDRASEANGYPAALLKAMVSMQTKVYRVKNIQTNEDKYEFFESDQLPKDPNKYDIENKKLIVRDDELLTLTASKAVEYGVARAQVEGISGVLDFLAIRDGVSFSGEPAVLRTNWSEEMVRWLNSPAVMGVLIMLAMLGVYIEFNTPGVGLPGLAAAICVAIIIGSKYLVGLANWVEVALFVVGVFLLMVEIFVLPGFGIAGFSGIMCILAGLFGMLIKNPPDKLPWPETTMDWQLFINGVLGLSLGFIGFVILAWLLTKYMPKLQFLSGLILIPTAAKQGDEIEVSLTAPPESKTAAMNIGNLGEVISTLRPTGKAKFGDAIVDVVAGAEFLDRGTKVEIIEIHGNRVVVRATES</sequence>
<dbReference type="Pfam" id="PF25145">
    <property type="entry name" value="NfeD1b_N"/>
    <property type="match status" value="1"/>
</dbReference>
<dbReference type="InterPro" id="IPR012340">
    <property type="entry name" value="NA-bd_OB-fold"/>
</dbReference>
<dbReference type="Gene3D" id="3.90.226.10">
    <property type="entry name" value="2-enoyl-CoA Hydratase, Chain A, domain 1"/>
    <property type="match status" value="1"/>
</dbReference>